<feature type="region of interest" description="Disordered" evidence="1">
    <location>
        <begin position="49"/>
        <end position="69"/>
    </location>
</feature>
<accession>A0A066ZQ98</accession>
<evidence type="ECO:0000313" key="3">
    <source>
        <dbReference type="Proteomes" id="UP000027341"/>
    </source>
</evidence>
<dbReference type="RefSeq" id="WP_029911214.1">
    <property type="nucleotide sequence ID" value="NZ_AP020335.1"/>
</dbReference>
<sequence>MDISPNQAVSMAVTMQQAQTPQAVQISMLKKSMDIQSQGALALLESLPSATPSTQGLPPNLGNNINTTA</sequence>
<organism evidence="2 3">
    <name type="scientific">Hydrogenovibrio marinus</name>
    <dbReference type="NCBI Taxonomy" id="28885"/>
    <lineage>
        <taxon>Bacteria</taxon>
        <taxon>Pseudomonadati</taxon>
        <taxon>Pseudomonadota</taxon>
        <taxon>Gammaproteobacteria</taxon>
        <taxon>Thiotrichales</taxon>
        <taxon>Piscirickettsiaceae</taxon>
        <taxon>Hydrogenovibrio</taxon>
    </lineage>
</organism>
<dbReference type="InterPro" id="IPR025906">
    <property type="entry name" value="YjfB_motility"/>
</dbReference>
<evidence type="ECO:0008006" key="4">
    <source>
        <dbReference type="Google" id="ProtNLM"/>
    </source>
</evidence>
<name>A0A066ZQ98_HYDMR</name>
<evidence type="ECO:0000313" key="2">
    <source>
        <dbReference type="EMBL" id="KDN95988.1"/>
    </source>
</evidence>
<dbReference type="Proteomes" id="UP000027341">
    <property type="component" value="Unassembled WGS sequence"/>
</dbReference>
<protein>
    <recommendedName>
        <fullName evidence="4">Motility protein</fullName>
    </recommendedName>
</protein>
<keyword evidence="3" id="KW-1185">Reference proteome</keyword>
<dbReference type="AlphaFoldDB" id="A0A066ZQ98"/>
<evidence type="ECO:0000256" key="1">
    <source>
        <dbReference type="SAM" id="MobiDB-lite"/>
    </source>
</evidence>
<reference evidence="2 3" key="1">
    <citation type="submission" date="2014-04" db="EMBL/GenBank/DDBJ databases">
        <title>Draft genome sequence of Hydrogenovibrio marinus MH-110, a model organism for aerobic H2 metabolism.</title>
        <authorList>
            <person name="Cha H.J."/>
            <person name="Jo B.H."/>
            <person name="Hwang B.H."/>
        </authorList>
    </citation>
    <scope>NUCLEOTIDE SEQUENCE [LARGE SCALE GENOMIC DNA]</scope>
    <source>
        <strain evidence="2 3">MH-110</strain>
    </source>
</reference>
<dbReference type="EMBL" id="JMIU01000001">
    <property type="protein sequence ID" value="KDN95988.1"/>
    <property type="molecule type" value="Genomic_DNA"/>
</dbReference>
<gene>
    <name evidence="2" type="ORF">EI16_06790</name>
</gene>
<proteinExistence type="predicted"/>
<comment type="caution">
    <text evidence="2">The sequence shown here is derived from an EMBL/GenBank/DDBJ whole genome shotgun (WGS) entry which is preliminary data.</text>
</comment>
<dbReference type="Pfam" id="PF14070">
    <property type="entry name" value="YjfB_motility"/>
    <property type="match status" value="1"/>
</dbReference>
<dbReference type="STRING" id="28885.EI16_06790"/>